<dbReference type="EMBL" id="JASCZI010060464">
    <property type="protein sequence ID" value="MED6132213.1"/>
    <property type="molecule type" value="Genomic_DNA"/>
</dbReference>
<accession>A0ABU6S842</accession>
<proteinExistence type="predicted"/>
<keyword evidence="2" id="KW-1185">Reference proteome</keyword>
<gene>
    <name evidence="1" type="ORF">PIB30_017066</name>
</gene>
<reference evidence="1 2" key="1">
    <citation type="journal article" date="2023" name="Plants (Basel)">
        <title>Bridging the Gap: Combining Genomics and Transcriptomics Approaches to Understand Stylosanthes scabra, an Orphan Legume from the Brazilian Caatinga.</title>
        <authorList>
            <person name="Ferreira-Neto J.R.C."/>
            <person name="da Silva M.D."/>
            <person name="Binneck E."/>
            <person name="de Melo N.F."/>
            <person name="da Silva R.H."/>
            <person name="de Melo A.L.T.M."/>
            <person name="Pandolfi V."/>
            <person name="Bustamante F.O."/>
            <person name="Brasileiro-Vidal A.C."/>
            <person name="Benko-Iseppon A.M."/>
        </authorList>
    </citation>
    <scope>NUCLEOTIDE SEQUENCE [LARGE SCALE GENOMIC DNA]</scope>
    <source>
        <tissue evidence="1">Leaves</tissue>
    </source>
</reference>
<comment type="caution">
    <text evidence="1">The sequence shown here is derived from an EMBL/GenBank/DDBJ whole genome shotgun (WGS) entry which is preliminary data.</text>
</comment>
<dbReference type="Proteomes" id="UP001341840">
    <property type="component" value="Unassembled WGS sequence"/>
</dbReference>
<evidence type="ECO:0000313" key="2">
    <source>
        <dbReference type="Proteomes" id="UP001341840"/>
    </source>
</evidence>
<organism evidence="1 2">
    <name type="scientific">Stylosanthes scabra</name>
    <dbReference type="NCBI Taxonomy" id="79078"/>
    <lineage>
        <taxon>Eukaryota</taxon>
        <taxon>Viridiplantae</taxon>
        <taxon>Streptophyta</taxon>
        <taxon>Embryophyta</taxon>
        <taxon>Tracheophyta</taxon>
        <taxon>Spermatophyta</taxon>
        <taxon>Magnoliopsida</taxon>
        <taxon>eudicotyledons</taxon>
        <taxon>Gunneridae</taxon>
        <taxon>Pentapetalae</taxon>
        <taxon>rosids</taxon>
        <taxon>fabids</taxon>
        <taxon>Fabales</taxon>
        <taxon>Fabaceae</taxon>
        <taxon>Papilionoideae</taxon>
        <taxon>50 kb inversion clade</taxon>
        <taxon>dalbergioids sensu lato</taxon>
        <taxon>Dalbergieae</taxon>
        <taxon>Pterocarpus clade</taxon>
        <taxon>Stylosanthes</taxon>
    </lineage>
</organism>
<protein>
    <submittedName>
        <fullName evidence="1">Uncharacterized protein</fullName>
    </submittedName>
</protein>
<name>A0ABU6S842_9FABA</name>
<sequence>MGVGFWVVLVLFLLGMRVIEMWSARQIVLMLSSLFSLNRGPCLFIMMWSLRSRTSSYGIGQRSFLIQRSANTVADYMAQDAASLQQDYKE</sequence>
<evidence type="ECO:0000313" key="1">
    <source>
        <dbReference type="EMBL" id="MED6132213.1"/>
    </source>
</evidence>